<evidence type="ECO:0000256" key="4">
    <source>
        <dbReference type="ARBA" id="ARBA00022475"/>
    </source>
</evidence>
<keyword evidence="4 9" id="KW-1003">Cell membrane</keyword>
<evidence type="ECO:0000256" key="6">
    <source>
        <dbReference type="ARBA" id="ARBA00022692"/>
    </source>
</evidence>
<dbReference type="InterPro" id="IPR050739">
    <property type="entry name" value="MFP"/>
</dbReference>
<evidence type="ECO:0000313" key="13">
    <source>
        <dbReference type="EMBL" id="QCK88149.1"/>
    </source>
</evidence>
<comment type="similarity">
    <text evidence="2 9">Belongs to the membrane fusion protein (MFP) (TC 8.A.1) family.</text>
</comment>
<dbReference type="GO" id="GO:0005886">
    <property type="term" value="C:plasma membrane"/>
    <property type="evidence" value="ECO:0007669"/>
    <property type="project" value="UniProtKB-SubCell"/>
</dbReference>
<keyword evidence="10" id="KW-0175">Coiled coil</keyword>
<dbReference type="PANTHER" id="PTHR30386:SF17">
    <property type="entry name" value="ALKALINE PROTEASE SECRETION PROTEIN APRE"/>
    <property type="match status" value="1"/>
</dbReference>
<keyword evidence="5 9" id="KW-0997">Cell inner membrane</keyword>
<evidence type="ECO:0000256" key="10">
    <source>
        <dbReference type="SAM" id="Coils"/>
    </source>
</evidence>
<dbReference type="Gene3D" id="2.40.50.100">
    <property type="match status" value="1"/>
</dbReference>
<name>A0A4D7QRN7_9HYPH</name>
<dbReference type="Gene3D" id="2.40.30.170">
    <property type="match status" value="1"/>
</dbReference>
<dbReference type="RefSeq" id="WP_137101477.1">
    <property type="nucleotide sequence ID" value="NZ_CP039865.1"/>
</dbReference>
<evidence type="ECO:0000256" key="2">
    <source>
        <dbReference type="ARBA" id="ARBA00009477"/>
    </source>
</evidence>
<dbReference type="InterPro" id="IPR058781">
    <property type="entry name" value="HH_AprE-like"/>
</dbReference>
<keyword evidence="14" id="KW-1185">Reference proteome</keyword>
<evidence type="ECO:0000256" key="7">
    <source>
        <dbReference type="ARBA" id="ARBA00022989"/>
    </source>
</evidence>
<dbReference type="EMBL" id="CP039865">
    <property type="protein sequence ID" value="QCK88149.1"/>
    <property type="molecule type" value="Genomic_DNA"/>
</dbReference>
<dbReference type="NCBIfam" id="TIGR01843">
    <property type="entry name" value="type_I_hlyD"/>
    <property type="match status" value="1"/>
</dbReference>
<evidence type="ECO:0000313" key="14">
    <source>
        <dbReference type="Proteomes" id="UP000298588"/>
    </source>
</evidence>
<dbReference type="Pfam" id="PF25994">
    <property type="entry name" value="HH_AprE"/>
    <property type="match status" value="1"/>
</dbReference>
<keyword evidence="3 9" id="KW-0813">Transport</keyword>
<feature type="transmembrane region" description="Helical" evidence="9">
    <location>
        <begin position="22"/>
        <end position="42"/>
    </location>
</feature>
<protein>
    <recommendedName>
        <fullName evidence="9">Membrane fusion protein (MFP) family protein</fullName>
    </recommendedName>
</protein>
<keyword evidence="8 9" id="KW-0472">Membrane</keyword>
<accession>A0A4D7QRN7</accession>
<dbReference type="KEGG" id="paqt:E8L99_21495"/>
<dbReference type="OrthoDB" id="9810980at2"/>
<evidence type="ECO:0000256" key="9">
    <source>
        <dbReference type="RuleBase" id="RU365093"/>
    </source>
</evidence>
<keyword evidence="7 9" id="KW-1133">Transmembrane helix</keyword>
<feature type="domain" description="AprE-like long alpha-helical hairpin" evidence="11">
    <location>
        <begin position="99"/>
        <end position="288"/>
    </location>
</feature>
<dbReference type="Pfam" id="PF26002">
    <property type="entry name" value="Beta-barrel_AprE"/>
    <property type="match status" value="1"/>
</dbReference>
<comment type="subcellular location">
    <subcellularLocation>
        <location evidence="1 9">Cell inner membrane</location>
        <topology evidence="1 9">Single-pass membrane protein</topology>
    </subcellularLocation>
</comment>
<reference evidence="13 14" key="1">
    <citation type="submission" date="2019-04" db="EMBL/GenBank/DDBJ databases">
        <title>Phreatobacter aquaticus sp. nov.</title>
        <authorList>
            <person name="Choi A."/>
            <person name="Baek K."/>
        </authorList>
    </citation>
    <scope>NUCLEOTIDE SEQUENCE [LARGE SCALE GENOMIC DNA]</scope>
    <source>
        <strain evidence="13 14">NMCR1094</strain>
    </source>
</reference>
<dbReference type="InterPro" id="IPR058982">
    <property type="entry name" value="Beta-barrel_AprE"/>
</dbReference>
<gene>
    <name evidence="13" type="ORF">E8L99_21495</name>
</gene>
<evidence type="ECO:0000256" key="8">
    <source>
        <dbReference type="ARBA" id="ARBA00023136"/>
    </source>
</evidence>
<sequence length="442" mass="48873">MSETLNQASPAAGPTDRSIRRLIVTGIAIVVVLVGGFGVWAATVPLSGAVVGSGVVVVDSNVKTVQHPTGGVVGEIRVRDAMRVREGDLLMRLDDTQTRASLQVVVKQLTENLARQARLEAERDGLADLVIPQELASRRSDSDVEKAIIGEQNLFRARAGARDGMRKQLRERIEQIREEIAGIAAQERARRRQVELIDRELVDVSDLFRRNLVPRTRVVELEREAARLAGDVGQFVSERARAEGRISENELQILQIEQELRREVSNDLRDALGKIGELVERRIAAEDQLKRVEIRSPQSGLVHQLAYHTIGGVVQAGQPIMMIVPGDDALVIEVRLSPLDIDKVMPGQEATVRFSGLPHGTTPELKGRISRISPDIVREAQTNQSYFAIRVAVDEGESRKLGDRHIVPGMPAEVFVRTADRTALAYLMKPITEQIARAFREN</sequence>
<keyword evidence="6 9" id="KW-0812">Transmembrane</keyword>
<evidence type="ECO:0000256" key="1">
    <source>
        <dbReference type="ARBA" id="ARBA00004377"/>
    </source>
</evidence>
<feature type="coiled-coil region" evidence="10">
    <location>
        <begin position="239"/>
        <end position="295"/>
    </location>
</feature>
<dbReference type="Proteomes" id="UP000298588">
    <property type="component" value="Chromosome"/>
</dbReference>
<dbReference type="InterPro" id="IPR010129">
    <property type="entry name" value="T1SS_HlyD"/>
</dbReference>
<feature type="domain" description="AprE-like beta-barrel" evidence="12">
    <location>
        <begin position="330"/>
        <end position="418"/>
    </location>
</feature>
<evidence type="ECO:0000256" key="5">
    <source>
        <dbReference type="ARBA" id="ARBA00022519"/>
    </source>
</evidence>
<proteinExistence type="inferred from homology"/>
<dbReference type="GO" id="GO:0015031">
    <property type="term" value="P:protein transport"/>
    <property type="evidence" value="ECO:0007669"/>
    <property type="project" value="InterPro"/>
</dbReference>
<dbReference type="AlphaFoldDB" id="A0A4D7QRN7"/>
<evidence type="ECO:0000256" key="3">
    <source>
        <dbReference type="ARBA" id="ARBA00022448"/>
    </source>
</evidence>
<organism evidence="13 14">
    <name type="scientific">Phreatobacter aquaticus</name>
    <dbReference type="NCBI Taxonomy" id="2570229"/>
    <lineage>
        <taxon>Bacteria</taxon>
        <taxon>Pseudomonadati</taxon>
        <taxon>Pseudomonadota</taxon>
        <taxon>Alphaproteobacteria</taxon>
        <taxon>Hyphomicrobiales</taxon>
        <taxon>Phreatobacteraceae</taxon>
        <taxon>Phreatobacter</taxon>
    </lineage>
</organism>
<evidence type="ECO:0000259" key="12">
    <source>
        <dbReference type="Pfam" id="PF26002"/>
    </source>
</evidence>
<evidence type="ECO:0000259" key="11">
    <source>
        <dbReference type="Pfam" id="PF25994"/>
    </source>
</evidence>
<dbReference type="PANTHER" id="PTHR30386">
    <property type="entry name" value="MEMBRANE FUSION SUBUNIT OF EMRAB-TOLC MULTIDRUG EFFLUX PUMP"/>
    <property type="match status" value="1"/>
</dbReference>
<dbReference type="PRINTS" id="PR01490">
    <property type="entry name" value="RTXTOXIND"/>
</dbReference>